<dbReference type="EMBL" id="ML179305">
    <property type="protein sequence ID" value="THU91464.1"/>
    <property type="molecule type" value="Genomic_DNA"/>
</dbReference>
<proteinExistence type="predicted"/>
<organism evidence="2 3">
    <name type="scientific">Dendrothele bispora (strain CBS 962.96)</name>
    <dbReference type="NCBI Taxonomy" id="1314807"/>
    <lineage>
        <taxon>Eukaryota</taxon>
        <taxon>Fungi</taxon>
        <taxon>Dikarya</taxon>
        <taxon>Basidiomycota</taxon>
        <taxon>Agaricomycotina</taxon>
        <taxon>Agaricomycetes</taxon>
        <taxon>Agaricomycetidae</taxon>
        <taxon>Agaricales</taxon>
        <taxon>Agaricales incertae sedis</taxon>
        <taxon>Dendrothele</taxon>
    </lineage>
</organism>
<protein>
    <submittedName>
        <fullName evidence="2">Uncharacterized protein</fullName>
    </submittedName>
</protein>
<name>A0A4S8LQ53_DENBC</name>
<dbReference type="Proteomes" id="UP000297245">
    <property type="component" value="Unassembled WGS sequence"/>
</dbReference>
<reference evidence="2 3" key="1">
    <citation type="journal article" date="2019" name="Nat. Ecol. Evol.">
        <title>Megaphylogeny resolves global patterns of mushroom evolution.</title>
        <authorList>
            <person name="Varga T."/>
            <person name="Krizsan K."/>
            <person name="Foldi C."/>
            <person name="Dima B."/>
            <person name="Sanchez-Garcia M."/>
            <person name="Sanchez-Ramirez S."/>
            <person name="Szollosi G.J."/>
            <person name="Szarkandi J.G."/>
            <person name="Papp V."/>
            <person name="Albert L."/>
            <person name="Andreopoulos W."/>
            <person name="Angelini C."/>
            <person name="Antonin V."/>
            <person name="Barry K.W."/>
            <person name="Bougher N.L."/>
            <person name="Buchanan P."/>
            <person name="Buyck B."/>
            <person name="Bense V."/>
            <person name="Catcheside P."/>
            <person name="Chovatia M."/>
            <person name="Cooper J."/>
            <person name="Damon W."/>
            <person name="Desjardin D."/>
            <person name="Finy P."/>
            <person name="Geml J."/>
            <person name="Haridas S."/>
            <person name="Hughes K."/>
            <person name="Justo A."/>
            <person name="Karasinski D."/>
            <person name="Kautmanova I."/>
            <person name="Kiss B."/>
            <person name="Kocsube S."/>
            <person name="Kotiranta H."/>
            <person name="LaButti K.M."/>
            <person name="Lechner B.E."/>
            <person name="Liimatainen K."/>
            <person name="Lipzen A."/>
            <person name="Lukacs Z."/>
            <person name="Mihaltcheva S."/>
            <person name="Morgado L.N."/>
            <person name="Niskanen T."/>
            <person name="Noordeloos M.E."/>
            <person name="Ohm R.A."/>
            <person name="Ortiz-Santana B."/>
            <person name="Ovrebo C."/>
            <person name="Racz N."/>
            <person name="Riley R."/>
            <person name="Savchenko A."/>
            <person name="Shiryaev A."/>
            <person name="Soop K."/>
            <person name="Spirin V."/>
            <person name="Szebenyi C."/>
            <person name="Tomsovsky M."/>
            <person name="Tulloss R.E."/>
            <person name="Uehling J."/>
            <person name="Grigoriev I.V."/>
            <person name="Vagvolgyi C."/>
            <person name="Papp T."/>
            <person name="Martin F.M."/>
            <person name="Miettinen O."/>
            <person name="Hibbett D.S."/>
            <person name="Nagy L.G."/>
        </authorList>
    </citation>
    <scope>NUCLEOTIDE SEQUENCE [LARGE SCALE GENOMIC DNA]</scope>
    <source>
        <strain evidence="2 3">CBS 962.96</strain>
    </source>
</reference>
<gene>
    <name evidence="2" type="ORF">K435DRAFT_968165</name>
</gene>
<feature type="compositionally biased region" description="Basic and acidic residues" evidence="1">
    <location>
        <begin position="124"/>
        <end position="137"/>
    </location>
</feature>
<feature type="region of interest" description="Disordered" evidence="1">
    <location>
        <begin position="120"/>
        <end position="159"/>
    </location>
</feature>
<sequence length="300" mass="33572">MDGAPSRAEQSKQYFSGRNQLERPEVEGKAGSRRKGYNLQESIGLKDDDLAYNAFITCVHRNVDTAQISRTITYKKQDGTKIQTLCKLVNKEIPYFTKKRFPNWWPITEALKQYLRNSRKNDKKRMAERMEKRKAAKEVSSSDNDPDPDCEDVQSGAGTDIGESGTIVLVNVDIDSSSFLPRESLPSQYFTNDNFPKLIVALVTPTPLNVKNTIELNSKGESALTAGHDHPFSNNDQDVRAQQLAKGLEALQIKLRPTDPDDNNEWDDDNFLKTLSSWAVLPMSQVPSLSKALTTSAVSS</sequence>
<evidence type="ECO:0000256" key="1">
    <source>
        <dbReference type="SAM" id="MobiDB-lite"/>
    </source>
</evidence>
<evidence type="ECO:0000313" key="2">
    <source>
        <dbReference type="EMBL" id="THU91464.1"/>
    </source>
</evidence>
<feature type="compositionally biased region" description="Basic and acidic residues" evidence="1">
    <location>
        <begin position="20"/>
        <end position="30"/>
    </location>
</feature>
<feature type="region of interest" description="Disordered" evidence="1">
    <location>
        <begin position="1"/>
        <end position="34"/>
    </location>
</feature>
<dbReference type="AlphaFoldDB" id="A0A4S8LQ53"/>
<accession>A0A4S8LQ53</accession>
<evidence type="ECO:0000313" key="3">
    <source>
        <dbReference type="Proteomes" id="UP000297245"/>
    </source>
</evidence>
<keyword evidence="3" id="KW-1185">Reference proteome</keyword>
<dbReference type="OrthoDB" id="3271097at2759"/>